<dbReference type="InterPro" id="IPR050832">
    <property type="entry name" value="Bact_Acetyltransf"/>
</dbReference>
<reference evidence="4 5" key="1">
    <citation type="journal article" date="2011" name="Stand. Genomic Sci.">
        <title>Complete genome sequence of Deinococcus maricopensis type strain (LB-34).</title>
        <authorList>
            <person name="Pukall R."/>
            <person name="Zeytun A."/>
            <person name="Lucas S."/>
            <person name="Lapidus A."/>
            <person name="Hammon N."/>
            <person name="Deshpande S."/>
            <person name="Nolan M."/>
            <person name="Cheng J.F."/>
            <person name="Pitluck S."/>
            <person name="Liolios K."/>
            <person name="Pagani I."/>
            <person name="Mikhailova N."/>
            <person name="Ivanova N."/>
            <person name="Mavromatis K."/>
            <person name="Pati A."/>
            <person name="Tapia R."/>
            <person name="Han C."/>
            <person name="Goodwin L."/>
            <person name="Chen A."/>
            <person name="Palaniappan K."/>
            <person name="Land M."/>
            <person name="Hauser L."/>
            <person name="Chang Y.J."/>
            <person name="Jeffries C.D."/>
            <person name="Brambilla E.M."/>
            <person name="Rohde M."/>
            <person name="Goker M."/>
            <person name="Detter J.C."/>
            <person name="Woyke T."/>
            <person name="Bristow J."/>
            <person name="Eisen J.A."/>
            <person name="Markowitz V."/>
            <person name="Hugenholtz P."/>
            <person name="Kyrpides N.C."/>
            <person name="Klenk H.P."/>
        </authorList>
    </citation>
    <scope>NUCLEOTIDE SEQUENCE [LARGE SCALE GENOMIC DNA]</scope>
    <source>
        <strain evidence="5">DSM 21211 / LMG 22137 / NRRL B-23946 / LB-34</strain>
    </source>
</reference>
<dbReference type="HOGENOM" id="CLU_013985_34_5_0"/>
<name>E8U450_DEIML</name>
<evidence type="ECO:0000313" key="5">
    <source>
        <dbReference type="Proteomes" id="UP000008635"/>
    </source>
</evidence>
<dbReference type="InterPro" id="IPR016181">
    <property type="entry name" value="Acyl_CoA_acyltransferase"/>
</dbReference>
<evidence type="ECO:0000259" key="3">
    <source>
        <dbReference type="PROSITE" id="PS51186"/>
    </source>
</evidence>
<dbReference type="RefSeq" id="WP_013555392.1">
    <property type="nucleotide sequence ID" value="NC_014958.1"/>
</dbReference>
<dbReference type="Gene3D" id="3.40.630.30">
    <property type="match status" value="1"/>
</dbReference>
<dbReference type="EMBL" id="CP002454">
    <property type="protein sequence ID" value="ADV65887.1"/>
    <property type="molecule type" value="Genomic_DNA"/>
</dbReference>
<dbReference type="GO" id="GO:0016747">
    <property type="term" value="F:acyltransferase activity, transferring groups other than amino-acyl groups"/>
    <property type="evidence" value="ECO:0007669"/>
    <property type="project" value="InterPro"/>
</dbReference>
<organism evidence="4 5">
    <name type="scientific">Deinococcus maricopensis (strain DSM 21211 / LMG 22137 / NRRL B-23946 / LB-34)</name>
    <dbReference type="NCBI Taxonomy" id="709986"/>
    <lineage>
        <taxon>Bacteria</taxon>
        <taxon>Thermotogati</taxon>
        <taxon>Deinococcota</taxon>
        <taxon>Deinococci</taxon>
        <taxon>Deinococcales</taxon>
        <taxon>Deinococcaceae</taxon>
        <taxon>Deinococcus</taxon>
    </lineage>
</organism>
<dbReference type="CDD" id="cd04301">
    <property type="entry name" value="NAT_SF"/>
    <property type="match status" value="1"/>
</dbReference>
<dbReference type="SUPFAM" id="SSF55729">
    <property type="entry name" value="Acyl-CoA N-acyltransferases (Nat)"/>
    <property type="match status" value="1"/>
</dbReference>
<dbReference type="AlphaFoldDB" id="E8U450"/>
<feature type="domain" description="N-acetyltransferase" evidence="3">
    <location>
        <begin position="4"/>
        <end position="146"/>
    </location>
</feature>
<dbReference type="STRING" id="709986.Deima_0223"/>
<proteinExistence type="predicted"/>
<protein>
    <submittedName>
        <fullName evidence="4">GCN5-related N-acetyltransferase</fullName>
    </submittedName>
</protein>
<keyword evidence="5" id="KW-1185">Reference proteome</keyword>
<accession>E8U450</accession>
<dbReference type="OrthoDB" id="9797826at2"/>
<dbReference type="InterPro" id="IPR000182">
    <property type="entry name" value="GNAT_dom"/>
</dbReference>
<keyword evidence="2" id="KW-0012">Acyltransferase</keyword>
<dbReference type="KEGG" id="dmr:Deima_0223"/>
<dbReference type="Pfam" id="PF00583">
    <property type="entry name" value="Acetyltransf_1"/>
    <property type="match status" value="1"/>
</dbReference>
<dbReference type="PANTHER" id="PTHR43877">
    <property type="entry name" value="AMINOALKYLPHOSPHONATE N-ACETYLTRANSFERASE-RELATED-RELATED"/>
    <property type="match status" value="1"/>
</dbReference>
<evidence type="ECO:0000256" key="2">
    <source>
        <dbReference type="ARBA" id="ARBA00023315"/>
    </source>
</evidence>
<evidence type="ECO:0000256" key="1">
    <source>
        <dbReference type="ARBA" id="ARBA00022679"/>
    </source>
</evidence>
<evidence type="ECO:0000313" key="4">
    <source>
        <dbReference type="EMBL" id="ADV65887.1"/>
    </source>
</evidence>
<dbReference type="eggNOG" id="COG0454">
    <property type="taxonomic scope" value="Bacteria"/>
</dbReference>
<sequence>MSALHVRLAHPDDLPALTTLYRQLSPSSPALDQHAAQATWQALLTDPKIHVLVAERGDVLGTVTLVVVPNLTQGARPYALIENVVTREDARGQGVGTALMTHALDLARTLGAYKVMLITGRQAPEVHRLYTKSGLRTDATAYFTRF</sequence>
<gene>
    <name evidence="4" type="ordered locus">Deima_0223</name>
</gene>
<dbReference type="PROSITE" id="PS51186">
    <property type="entry name" value="GNAT"/>
    <property type="match status" value="1"/>
</dbReference>
<dbReference type="Proteomes" id="UP000008635">
    <property type="component" value="Chromosome"/>
</dbReference>
<keyword evidence="1 4" id="KW-0808">Transferase</keyword>
<reference evidence="5" key="2">
    <citation type="submission" date="2011-01" db="EMBL/GenBank/DDBJ databases">
        <title>The complete genome of Deinococcus maricopensis DSM 21211.</title>
        <authorList>
            <consortium name="US DOE Joint Genome Institute (JGI-PGF)"/>
            <person name="Lucas S."/>
            <person name="Copeland A."/>
            <person name="Lapidus A."/>
            <person name="Goodwin L."/>
            <person name="Pitluck S."/>
            <person name="Kyrpides N."/>
            <person name="Mavromatis K."/>
            <person name="Pagani I."/>
            <person name="Ivanova N."/>
            <person name="Ovchinnikova G."/>
            <person name="Zeytun A."/>
            <person name="Detter J.C."/>
            <person name="Han C."/>
            <person name="Land M."/>
            <person name="Hauser L."/>
            <person name="Markowitz V."/>
            <person name="Cheng J.-F."/>
            <person name="Hugenholtz P."/>
            <person name="Woyke T."/>
            <person name="Wu D."/>
            <person name="Pukall R."/>
            <person name="Gehrich-Schroeter G."/>
            <person name="Brambilla E."/>
            <person name="Klenk H.-P."/>
            <person name="Eisen J.A."/>
        </authorList>
    </citation>
    <scope>NUCLEOTIDE SEQUENCE [LARGE SCALE GENOMIC DNA]</scope>
    <source>
        <strain evidence="5">DSM 21211 / LMG 22137 / NRRL B-23946 / LB-34</strain>
    </source>
</reference>